<dbReference type="InterPro" id="IPR036412">
    <property type="entry name" value="HAD-like_sf"/>
</dbReference>
<sequence>MELLNKVSYIIDAKITTDTVIFFDMDGTLIHTDYANFLSFEKAIQFVKGKTFNLVFDPEIRLNRSSLKAFIPDLTCGEYKKIVEKKQTFYKDFIDKTELNPVLSSVVNDYSKTNQLILVTNCRKKRAFETLNYFGLVDKFSHVFYRQFNDQGERINKYQNAISKLGILSEMAVAFENEEVEITDAKLAGIKIINPQIIKK</sequence>
<gene>
    <name evidence="1" type="ORF">ABEG20_11410</name>
</gene>
<dbReference type="EMBL" id="CP157485">
    <property type="protein sequence ID" value="XBO45897.1"/>
    <property type="molecule type" value="Genomic_DNA"/>
</dbReference>
<protein>
    <submittedName>
        <fullName evidence="1">HAD hydrolase-like protein</fullName>
    </submittedName>
</protein>
<dbReference type="RefSeq" id="WP_406823476.1">
    <property type="nucleotide sequence ID" value="NZ_CP157485.1"/>
</dbReference>
<dbReference type="InterPro" id="IPR023198">
    <property type="entry name" value="PGP-like_dom2"/>
</dbReference>
<organism evidence="1">
    <name type="scientific">Pedobacter sp. KACC 23697</name>
    <dbReference type="NCBI Taxonomy" id="3149230"/>
    <lineage>
        <taxon>Bacteria</taxon>
        <taxon>Pseudomonadati</taxon>
        <taxon>Bacteroidota</taxon>
        <taxon>Sphingobacteriia</taxon>
        <taxon>Sphingobacteriales</taxon>
        <taxon>Sphingobacteriaceae</taxon>
        <taxon>Pedobacter</taxon>
    </lineage>
</organism>
<reference evidence="1" key="1">
    <citation type="submission" date="2024-05" db="EMBL/GenBank/DDBJ databases">
        <authorList>
            <person name="Kim S."/>
            <person name="Heo J."/>
            <person name="Choi H."/>
            <person name="Choi Y."/>
            <person name="Kwon S.-W."/>
            <person name="Kim Y."/>
        </authorList>
    </citation>
    <scope>NUCLEOTIDE SEQUENCE</scope>
    <source>
        <strain evidence="1">KACC 23697</strain>
    </source>
</reference>
<proteinExistence type="predicted"/>
<dbReference type="SUPFAM" id="SSF56784">
    <property type="entry name" value="HAD-like"/>
    <property type="match status" value="1"/>
</dbReference>
<evidence type="ECO:0000313" key="1">
    <source>
        <dbReference type="EMBL" id="XBO45897.1"/>
    </source>
</evidence>
<dbReference type="Pfam" id="PF13419">
    <property type="entry name" value="HAD_2"/>
    <property type="match status" value="1"/>
</dbReference>
<dbReference type="AlphaFoldDB" id="A0AAU7K018"/>
<dbReference type="Gene3D" id="3.40.50.1000">
    <property type="entry name" value="HAD superfamily/HAD-like"/>
    <property type="match status" value="1"/>
</dbReference>
<dbReference type="InterPro" id="IPR041492">
    <property type="entry name" value="HAD_2"/>
</dbReference>
<dbReference type="Gene3D" id="1.10.150.240">
    <property type="entry name" value="Putative phosphatase, domain 2"/>
    <property type="match status" value="1"/>
</dbReference>
<dbReference type="InterPro" id="IPR023214">
    <property type="entry name" value="HAD_sf"/>
</dbReference>
<accession>A0AAU7K018</accession>
<dbReference type="GO" id="GO:0016787">
    <property type="term" value="F:hydrolase activity"/>
    <property type="evidence" value="ECO:0007669"/>
    <property type="project" value="UniProtKB-KW"/>
</dbReference>
<keyword evidence="1" id="KW-0378">Hydrolase</keyword>
<name>A0AAU7K018_9SPHI</name>